<dbReference type="AlphaFoldDB" id="A0A242NLW8"/>
<dbReference type="GO" id="GO:0046930">
    <property type="term" value="C:pore complex"/>
    <property type="evidence" value="ECO:0007669"/>
    <property type="project" value="UniProtKB-KW"/>
</dbReference>
<organism evidence="12 15">
    <name type="scientific">Gilliamella apicola</name>
    <dbReference type="NCBI Taxonomy" id="1196095"/>
    <lineage>
        <taxon>Bacteria</taxon>
        <taxon>Pseudomonadati</taxon>
        <taxon>Pseudomonadota</taxon>
        <taxon>Gammaproteobacteria</taxon>
        <taxon>Orbales</taxon>
        <taxon>Orbaceae</taxon>
        <taxon>Gilliamella</taxon>
    </lineage>
</organism>
<proteinExistence type="inferred from homology"/>
<comment type="similarity">
    <text evidence="2">Belongs to the porin LamB (TC 1.B.3) family.</text>
</comment>
<keyword evidence="6" id="KW-0406">Ion transport</keyword>
<feature type="signal peptide" evidence="11">
    <location>
        <begin position="1"/>
        <end position="32"/>
    </location>
</feature>
<evidence type="ECO:0000313" key="15">
    <source>
        <dbReference type="Proteomes" id="UP000194977"/>
    </source>
</evidence>
<keyword evidence="11" id="KW-0732">Signal</keyword>
<evidence type="ECO:0000256" key="5">
    <source>
        <dbReference type="ARBA" id="ARBA00022692"/>
    </source>
</evidence>
<dbReference type="Gene3D" id="2.40.170.10">
    <property type="entry name" value="Porin, LamB type"/>
    <property type="match status" value="1"/>
</dbReference>
<reference evidence="14 15" key="1">
    <citation type="submission" date="2017-03" db="EMBL/GenBank/DDBJ databases">
        <title>Comparative genomics of honeybee gut symbionts reveal geographically distinct and subgroup specific antibiotic resistance.</title>
        <authorList>
            <person name="Ludvigsen J."/>
            <person name="Porcellato D."/>
            <person name="Labee-Lund T.M."/>
            <person name="Amdam G.V."/>
            <person name="Rudi K."/>
        </authorList>
    </citation>
    <scope>NUCLEOTIDE SEQUENCE [LARGE SCALE GENOMIC DNA]</scope>
    <source>
        <strain evidence="12 15">A-7-12</strain>
        <strain evidence="13 14">A-9-12</strain>
    </source>
</reference>
<evidence type="ECO:0000313" key="13">
    <source>
        <dbReference type="EMBL" id="OTQ11264.1"/>
    </source>
</evidence>
<feature type="chain" id="PRO_5012467358" description="Carbohydrate porin" evidence="11">
    <location>
        <begin position="33"/>
        <end position="594"/>
    </location>
</feature>
<keyword evidence="7" id="KW-0626">Porin</keyword>
<evidence type="ECO:0000256" key="9">
    <source>
        <dbReference type="ARBA" id="ARBA00023237"/>
    </source>
</evidence>
<evidence type="ECO:0000256" key="6">
    <source>
        <dbReference type="ARBA" id="ARBA00023065"/>
    </source>
</evidence>
<evidence type="ECO:0000256" key="3">
    <source>
        <dbReference type="ARBA" id="ARBA00022448"/>
    </source>
</evidence>
<keyword evidence="10" id="KW-0175">Coiled coil</keyword>
<dbReference type="GO" id="GO:0015144">
    <property type="term" value="F:carbohydrate transmembrane transporter activity"/>
    <property type="evidence" value="ECO:0007669"/>
    <property type="project" value="TreeGrafter"/>
</dbReference>
<dbReference type="EMBL" id="NART01000007">
    <property type="protein sequence ID" value="OTQ11264.1"/>
    <property type="molecule type" value="Genomic_DNA"/>
</dbReference>
<keyword evidence="14" id="KW-1185">Reference proteome</keyword>
<keyword evidence="5" id="KW-0812">Transmembrane</keyword>
<evidence type="ECO:0000256" key="2">
    <source>
        <dbReference type="ARBA" id="ARBA00007055"/>
    </source>
</evidence>
<dbReference type="PANTHER" id="PTHR38762">
    <property type="entry name" value="CRYPTIC OUTER MEMBRANE PORIN BGLH-RELATED"/>
    <property type="match status" value="1"/>
</dbReference>
<evidence type="ECO:0000256" key="8">
    <source>
        <dbReference type="ARBA" id="ARBA00023136"/>
    </source>
</evidence>
<name>A0A242NLW8_9GAMM</name>
<protein>
    <recommendedName>
        <fullName evidence="16">Carbohydrate porin</fullName>
    </recommendedName>
</protein>
<dbReference type="GO" id="GO:0009279">
    <property type="term" value="C:cell outer membrane"/>
    <property type="evidence" value="ECO:0007669"/>
    <property type="project" value="UniProtKB-SubCell"/>
</dbReference>
<evidence type="ECO:0000256" key="10">
    <source>
        <dbReference type="SAM" id="Coils"/>
    </source>
</evidence>
<dbReference type="SUPFAM" id="SSF56935">
    <property type="entry name" value="Porins"/>
    <property type="match status" value="1"/>
</dbReference>
<feature type="coiled-coil region" evidence="10">
    <location>
        <begin position="35"/>
        <end position="90"/>
    </location>
</feature>
<dbReference type="PANTHER" id="PTHR38762:SF1">
    <property type="entry name" value="CRYPTIC OUTER MEMBRANE PORIN BGLH-RELATED"/>
    <property type="match status" value="1"/>
</dbReference>
<evidence type="ECO:0008006" key="16">
    <source>
        <dbReference type="Google" id="ProtNLM"/>
    </source>
</evidence>
<dbReference type="EMBL" id="NARP01000001">
    <property type="protein sequence ID" value="OTQ01660.1"/>
    <property type="molecule type" value="Genomic_DNA"/>
</dbReference>
<dbReference type="InterPro" id="IPR036998">
    <property type="entry name" value="Porin_LamB_sf"/>
</dbReference>
<dbReference type="GO" id="GO:0006811">
    <property type="term" value="P:monoatomic ion transport"/>
    <property type="evidence" value="ECO:0007669"/>
    <property type="project" value="UniProtKB-KW"/>
</dbReference>
<accession>A0A242NLW8</accession>
<keyword evidence="8" id="KW-0472">Membrane</keyword>
<evidence type="ECO:0000256" key="7">
    <source>
        <dbReference type="ARBA" id="ARBA00023114"/>
    </source>
</evidence>
<sequence length="594" mass="66409">MKYLTKATLNIKPKRIVLITLLGLCSIQNSFAATQEELEARISMLEQKLLALSEESIDLKKQVIESNKQLAELNKNIQQQQIVINNQQKALKNQSIALAKTSTQTPASKQTQNHTQININSKSTVQQQPAVDNQVVIVNDTKPTDNADPTFQTTSLKNSFTLSEFKDYIKDEIGFSFNGYFRGGWSTSQNGKPKNYAEGALGRFGNEYGGWYDLVFKQKVYDENGHRVDAIVMIDGNVATNKAAGLFNTQDDNIMQFSDIYLSTKGFVPGFPDANLWVGKHSLPYNEIQMLDWKTQKTPAGGGIGIEDLGIGVGKLDLALVRADVNVKQAKKVEVVNNGNTEVQTVTKREEVDLNEIELRYRDIPLWQDATLAINGRYSAPNKSKIQDSVSVKNAWLGSFVLRQNNFFGGFNQWTLQTATNSVASQLANINTNNPEFAANSDNDYIGTHTGGKAYRLVSEGEAYLSDKVIVAHALALTTGTDVYSYDLNLAHTDFSSFKSAVRPAYIWDNYNQSGIELGYFRQKNKVKGKSYNEEGFKTTVFHSFKVGESILTSRPDIRFYVSYIESLQNDISKFDFNGKDNQISFGVQTEVWF</sequence>
<dbReference type="Pfam" id="PF02264">
    <property type="entry name" value="LamB"/>
    <property type="match status" value="1"/>
</dbReference>
<evidence type="ECO:0000256" key="11">
    <source>
        <dbReference type="SAM" id="SignalP"/>
    </source>
</evidence>
<comment type="subcellular location">
    <subcellularLocation>
        <location evidence="1">Cell outer membrane</location>
        <topology evidence="1">Multi-pass membrane protein</topology>
    </subcellularLocation>
</comment>
<dbReference type="GO" id="GO:0015774">
    <property type="term" value="P:polysaccharide transport"/>
    <property type="evidence" value="ECO:0007669"/>
    <property type="project" value="TreeGrafter"/>
</dbReference>
<dbReference type="InterPro" id="IPR003192">
    <property type="entry name" value="Porin_LamB"/>
</dbReference>
<evidence type="ECO:0000256" key="4">
    <source>
        <dbReference type="ARBA" id="ARBA00022452"/>
    </source>
</evidence>
<dbReference type="Proteomes" id="UP000194800">
    <property type="component" value="Unassembled WGS sequence"/>
</dbReference>
<evidence type="ECO:0000313" key="12">
    <source>
        <dbReference type="EMBL" id="OTQ01660.1"/>
    </source>
</evidence>
<dbReference type="GO" id="GO:0015288">
    <property type="term" value="F:porin activity"/>
    <property type="evidence" value="ECO:0007669"/>
    <property type="project" value="UniProtKB-KW"/>
</dbReference>
<evidence type="ECO:0000313" key="14">
    <source>
        <dbReference type="Proteomes" id="UP000194800"/>
    </source>
</evidence>
<keyword evidence="9" id="KW-0998">Cell outer membrane</keyword>
<dbReference type="RefSeq" id="WP_086271807.1">
    <property type="nucleotide sequence ID" value="NZ_MZNE01000035.1"/>
</dbReference>
<gene>
    <name evidence="13" type="ORF">B6C91_02720</name>
    <name evidence="12" type="ORF">B6D08_00215</name>
</gene>
<keyword evidence="3" id="KW-0813">Transport</keyword>
<comment type="caution">
    <text evidence="12">The sequence shown here is derived from an EMBL/GenBank/DDBJ whole genome shotgun (WGS) entry which is preliminary data.</text>
</comment>
<dbReference type="Proteomes" id="UP000194977">
    <property type="component" value="Unassembled WGS sequence"/>
</dbReference>
<dbReference type="InterPro" id="IPR050286">
    <property type="entry name" value="G_neg_Bact_CarbUptk_Porin"/>
</dbReference>
<dbReference type="OrthoDB" id="106611at2"/>
<keyword evidence="4" id="KW-1134">Transmembrane beta strand</keyword>
<evidence type="ECO:0000256" key="1">
    <source>
        <dbReference type="ARBA" id="ARBA00004571"/>
    </source>
</evidence>